<feature type="transmembrane region" description="Helical" evidence="2">
    <location>
        <begin position="567"/>
        <end position="588"/>
    </location>
</feature>
<dbReference type="AlphaFoldDB" id="A0A7Y0A4J3"/>
<protein>
    <submittedName>
        <fullName evidence="3">DUF2339 domain-containing protein</fullName>
    </submittedName>
</protein>
<feature type="coiled-coil region" evidence="1">
    <location>
        <begin position="17"/>
        <end position="44"/>
    </location>
</feature>
<evidence type="ECO:0000256" key="1">
    <source>
        <dbReference type="SAM" id="Coils"/>
    </source>
</evidence>
<dbReference type="PANTHER" id="PTHR38434:SF1">
    <property type="entry name" value="BLL2549 PROTEIN"/>
    <property type="match status" value="1"/>
</dbReference>
<gene>
    <name evidence="3" type="ORF">HHL20_04245</name>
</gene>
<comment type="caution">
    <text evidence="3">The sequence shown here is derived from an EMBL/GenBank/DDBJ whole genome shotgun (WGS) entry which is preliminary data.</text>
</comment>
<feature type="transmembrane region" description="Helical" evidence="2">
    <location>
        <begin position="503"/>
        <end position="523"/>
    </location>
</feature>
<keyword evidence="2" id="KW-0472">Membrane</keyword>
<feature type="transmembrane region" description="Helical" evidence="2">
    <location>
        <begin position="6"/>
        <end position="24"/>
    </location>
</feature>
<feature type="transmembrane region" description="Helical" evidence="2">
    <location>
        <begin position="251"/>
        <end position="268"/>
    </location>
</feature>
<feature type="transmembrane region" description="Helical" evidence="2">
    <location>
        <begin position="355"/>
        <end position="374"/>
    </location>
</feature>
<dbReference type="Proteomes" id="UP000552615">
    <property type="component" value="Unassembled WGS sequence"/>
</dbReference>
<feature type="transmembrane region" description="Helical" evidence="2">
    <location>
        <begin position="330"/>
        <end position="348"/>
    </location>
</feature>
<dbReference type="PANTHER" id="PTHR38434">
    <property type="entry name" value="BLL2549 PROTEIN"/>
    <property type="match status" value="1"/>
</dbReference>
<feature type="transmembrane region" description="Helical" evidence="2">
    <location>
        <begin position="694"/>
        <end position="711"/>
    </location>
</feature>
<feature type="transmembrane region" description="Helical" evidence="2">
    <location>
        <begin position="639"/>
        <end position="658"/>
    </location>
</feature>
<organism evidence="3 4">
    <name type="scientific">Chryseobacterium cheonjiense</name>
    <dbReference type="NCBI Taxonomy" id="2728845"/>
    <lineage>
        <taxon>Bacteria</taxon>
        <taxon>Pseudomonadati</taxon>
        <taxon>Bacteroidota</taxon>
        <taxon>Flavobacteriia</taxon>
        <taxon>Flavobacteriales</taxon>
        <taxon>Weeksellaceae</taxon>
        <taxon>Chryseobacterium group</taxon>
        <taxon>Chryseobacterium</taxon>
    </lineage>
</organism>
<feature type="transmembrane region" description="Helical" evidence="2">
    <location>
        <begin position="122"/>
        <end position="142"/>
    </location>
</feature>
<dbReference type="Pfam" id="PF10101">
    <property type="entry name" value="DUF2339"/>
    <property type="match status" value="1"/>
</dbReference>
<keyword evidence="2" id="KW-0812">Transmembrane</keyword>
<accession>A0A7Y0A4J3</accession>
<feature type="transmembrane region" description="Helical" evidence="2">
    <location>
        <begin position="274"/>
        <end position="291"/>
    </location>
</feature>
<dbReference type="EMBL" id="JABBGF010000001">
    <property type="protein sequence ID" value="NML56549.1"/>
    <property type="molecule type" value="Genomic_DNA"/>
</dbReference>
<keyword evidence="1" id="KW-0175">Coiled coil</keyword>
<feature type="transmembrane region" description="Helical" evidence="2">
    <location>
        <begin position="380"/>
        <end position="398"/>
    </location>
</feature>
<evidence type="ECO:0000313" key="4">
    <source>
        <dbReference type="Proteomes" id="UP000552615"/>
    </source>
</evidence>
<feature type="transmembrane region" description="Helical" evidence="2">
    <location>
        <begin position="535"/>
        <end position="561"/>
    </location>
</feature>
<keyword evidence="4" id="KW-1185">Reference proteome</keyword>
<feature type="transmembrane region" description="Helical" evidence="2">
    <location>
        <begin position="479"/>
        <end position="497"/>
    </location>
</feature>
<feature type="transmembrane region" description="Helical" evidence="2">
    <location>
        <begin position="202"/>
        <end position="219"/>
    </location>
</feature>
<keyword evidence="2" id="KW-1133">Transmembrane helix</keyword>
<feature type="transmembrane region" description="Helical" evidence="2">
    <location>
        <begin position="149"/>
        <end position="169"/>
    </location>
</feature>
<feature type="transmembrane region" description="Helical" evidence="2">
    <location>
        <begin position="665"/>
        <end position="682"/>
    </location>
</feature>
<feature type="transmembrane region" description="Helical" evidence="2">
    <location>
        <begin position="93"/>
        <end position="110"/>
    </location>
</feature>
<name>A0A7Y0A4J3_9FLAO</name>
<sequence length="737" mass="84727">MMYILIAILCIIIIILFSTLNKRIRNLENEIFEIKKNLTDIKDNEVKDFSVNQLSPAADKNSEKDENPFETQELQAEDKIHVSPVFDFLKQNALAIVGIFTLVLGIAYFVKYAVDNNWIGEAARAGIGFAAGTLIIGTGHFLRKNYNVFASIITGGGIAVLYFTATIAFREYHLFSQNTAFLMTCLITVVSIFLSYYYKSEILIIFSLIGGFLAPLMISTGQSNYPFLFIYITLINTGMLAVAFLRGWKSIGWIAFIFTSIYLGYWTIATPEFITVYFYAVSYIVFYAFALQNYFTKKNLFPWDILMLVLINFTGVIGTVYIFKQLQYDPIIIFPSGFALLNSFLLYREHTEKRFGTAYSVFSGIAVSLVTVAFALQFRANLITCVWAVEATLLLFIWKKTELRIFRNFFYIIFPLVIIAQMMTWTKYMDAKNLNIIFNPLFLTSSVTACTAFINLLLLKKLPERRENNSRFFENIFTAVSYAIFYTAILLEIIYHISGKPLIVIFSIGMLFSLYYIFAMLLFRKKFDINHTLEVGLIYIFFSLIIINTIIAGTGIITHIIMKDIDLNYYLMYGLYLIPMVYTAVKILPGSYFFRIKLSYWFLATAVVTAVSMEAYHIYLLICSENRADMEQLEEYFTLLYLPIIWAVLASIFIFKGLKTDAREYGKAGFALLGITIVKLYLYDVWKMDNVSRIIAFIILGIILLLSSFLFQRLKNIVATMVEKSDEKIERNETDMQ</sequence>
<feature type="transmembrane region" description="Helical" evidence="2">
    <location>
        <begin position="175"/>
        <end position="195"/>
    </location>
</feature>
<feature type="transmembrane region" description="Helical" evidence="2">
    <location>
        <begin position="405"/>
        <end position="424"/>
    </location>
</feature>
<proteinExistence type="predicted"/>
<dbReference type="InterPro" id="IPR019286">
    <property type="entry name" value="DUF2339_TM"/>
</dbReference>
<feature type="transmembrane region" description="Helical" evidence="2">
    <location>
        <begin position="436"/>
        <end position="458"/>
    </location>
</feature>
<feature type="transmembrane region" description="Helical" evidence="2">
    <location>
        <begin position="303"/>
        <end position="324"/>
    </location>
</feature>
<evidence type="ECO:0000313" key="3">
    <source>
        <dbReference type="EMBL" id="NML56549.1"/>
    </source>
</evidence>
<reference evidence="3 4" key="1">
    <citation type="submission" date="2020-04" db="EMBL/GenBank/DDBJ databases">
        <title>Chryseobacterium sp. RJ-7-14 sp. nov., isolated from Jeju soil.</title>
        <authorList>
            <person name="Dahal R.H."/>
            <person name="Chaudhary D.K."/>
        </authorList>
    </citation>
    <scope>NUCLEOTIDE SEQUENCE [LARGE SCALE GENOMIC DNA]</scope>
    <source>
        <strain evidence="3 4">RJ-7-14</strain>
    </source>
</reference>
<feature type="transmembrane region" description="Helical" evidence="2">
    <location>
        <begin position="225"/>
        <end position="244"/>
    </location>
</feature>
<evidence type="ECO:0000256" key="2">
    <source>
        <dbReference type="SAM" id="Phobius"/>
    </source>
</evidence>
<feature type="transmembrane region" description="Helical" evidence="2">
    <location>
        <begin position="600"/>
        <end position="619"/>
    </location>
</feature>